<dbReference type="Proteomes" id="UP000805649">
    <property type="component" value="Unassembled WGS sequence"/>
</dbReference>
<proteinExistence type="predicted"/>
<keyword evidence="2" id="KW-1185">Reference proteome</keyword>
<comment type="caution">
    <text evidence="1">The sequence shown here is derived from an EMBL/GenBank/DDBJ whole genome shotgun (WGS) entry which is preliminary data.</text>
</comment>
<evidence type="ECO:0000313" key="2">
    <source>
        <dbReference type="Proteomes" id="UP000805649"/>
    </source>
</evidence>
<protein>
    <submittedName>
        <fullName evidence="1">Uncharacterized protein</fullName>
    </submittedName>
</protein>
<sequence>MDSMTCDEVPPAAEANPSRPEPGVSVPGQAHSIPIHSSVYIRPSSSNRTAMTSIASGSAVQGSHSTPVQQQTLALGQPPLVASPSFSHQERQPRSRSNKESKYSSEEWESKKNIIRDLYVVEKRTLDDVQKIMATLHRFDASPQMYKAQFKKWKLYKNESSQLEKRRTDDTPTESRKRARAATSLDERPEESPNVLFDRGRNGDKRSGWAGDRFRLIPPNGCQDHFKEWKAVADQSHGASALIRLHGGPSGKYHGTLHIVFKDIDKLVKQDDPWMLVYLWRVILYLRGISFRVEHHKSSYSSISRSPQNGHLVGHVITGVAYCIANNHGREHYMARCLHSLRSFSLHDMKLAIEQVYVFRFLKYWPGEVEKDVLPSYKKLVCDAEAKFGRNHQQTITFLTEYMYTAHYHGHDSVLTHRLASDLWRRTGDPRSVLSWGPETYAHVLATKLLARIDKDRGSNESWEKRLHDVARKLRNGDRECQTRALQLRGTMAQWYEKAGMVEQAQRETEIADEIKNYMRVVATEQHDWSRNWTFGRSEVVM</sequence>
<name>A0ACC3YRU7_COLTU</name>
<accession>A0ACC3YRU7</accession>
<evidence type="ECO:0000313" key="1">
    <source>
        <dbReference type="EMBL" id="KAL0934567.1"/>
    </source>
</evidence>
<reference evidence="1 2" key="1">
    <citation type="journal article" date="2020" name="Phytopathology">
        <title>Genome Sequence Resources of Colletotrichum truncatum, C. plurivorum, C. musicola, and C. sojae: Four Species Pathogenic to Soybean (Glycine max).</title>
        <authorList>
            <person name="Rogerio F."/>
            <person name="Boufleur T.R."/>
            <person name="Ciampi-Guillardi M."/>
            <person name="Sukno S.A."/>
            <person name="Thon M.R."/>
            <person name="Massola Junior N.S."/>
            <person name="Baroncelli R."/>
        </authorList>
    </citation>
    <scope>NUCLEOTIDE SEQUENCE [LARGE SCALE GENOMIC DNA]</scope>
    <source>
        <strain evidence="1 2">CMES1059</strain>
    </source>
</reference>
<gene>
    <name evidence="1" type="ORF">CTRU02_211366</name>
</gene>
<dbReference type="EMBL" id="VUJX02000007">
    <property type="protein sequence ID" value="KAL0934567.1"/>
    <property type="molecule type" value="Genomic_DNA"/>
</dbReference>
<organism evidence="1 2">
    <name type="scientific">Colletotrichum truncatum</name>
    <name type="common">Anthracnose fungus</name>
    <name type="synonym">Colletotrichum capsici</name>
    <dbReference type="NCBI Taxonomy" id="5467"/>
    <lineage>
        <taxon>Eukaryota</taxon>
        <taxon>Fungi</taxon>
        <taxon>Dikarya</taxon>
        <taxon>Ascomycota</taxon>
        <taxon>Pezizomycotina</taxon>
        <taxon>Sordariomycetes</taxon>
        <taxon>Hypocreomycetidae</taxon>
        <taxon>Glomerellales</taxon>
        <taxon>Glomerellaceae</taxon>
        <taxon>Colletotrichum</taxon>
        <taxon>Colletotrichum truncatum species complex</taxon>
    </lineage>
</organism>